<evidence type="ECO:0000313" key="5">
    <source>
        <dbReference type="Proteomes" id="UP000617544"/>
    </source>
</evidence>
<dbReference type="GeneID" id="1443378"/>
<dbReference type="InterPro" id="IPR023370">
    <property type="entry name" value="TrmO-like_N"/>
</dbReference>
<protein>
    <submittedName>
        <fullName evidence="4">tRNA (N6-threonylcarbamoyladenosine(37)-N6)-methyltransferase TrmO</fullName>
    </submittedName>
</protein>
<keyword evidence="4" id="KW-0489">Methyltransferase</keyword>
<sequence length="136" mass="16014">MKFEAFKIVPVGYIRKEKNVFIEILPEFREGMEGLREGDWIKLILWFHKSDTPELRRILKVHPHGNPENPLTGVFATRSPFRPNPYTVKVHKIEGNRIYIDWIDAEDGTPVSDIKIFPERYDCPKENYQSTSRLKS</sequence>
<reference evidence="4" key="1">
    <citation type="journal article" date="2020" name="bioRxiv">
        <title>A rank-normalized archaeal taxonomy based on genome phylogeny resolves widespread incomplete and uneven classifications.</title>
        <authorList>
            <person name="Rinke C."/>
            <person name="Chuvochina M."/>
            <person name="Mussig A.J."/>
            <person name="Chaumeil P.-A."/>
            <person name="Waite D.W."/>
            <person name="Whitman W.B."/>
            <person name="Parks D.H."/>
            <person name="Hugenholtz P."/>
        </authorList>
    </citation>
    <scope>NUCLEOTIDE SEQUENCE</scope>
    <source>
        <strain evidence="4">UBA8834</strain>
    </source>
</reference>
<comment type="caution">
    <text evidence="4">The sequence shown here is derived from an EMBL/GenBank/DDBJ whole genome shotgun (WGS) entry which is preliminary data.</text>
</comment>
<comment type="similarity">
    <text evidence="2">Belongs to the tRNA methyltransferase O family.</text>
</comment>
<dbReference type="GO" id="GO:0032259">
    <property type="term" value="P:methylation"/>
    <property type="evidence" value="ECO:0007669"/>
    <property type="project" value="UniProtKB-KW"/>
</dbReference>
<dbReference type="RefSeq" id="WP_010885143.1">
    <property type="nucleotide sequence ID" value="NZ_DUJN01000008.1"/>
</dbReference>
<accession>A0A832WL88</accession>
<dbReference type="SMR" id="A0A832WL88"/>
<dbReference type="PROSITE" id="PS51668">
    <property type="entry name" value="TSAA_2"/>
    <property type="match status" value="1"/>
</dbReference>
<dbReference type="PANTHER" id="PTHR12818">
    <property type="entry name" value="TRNA (ADENINE(37)-N6)-METHYLTRANSFERASE"/>
    <property type="match status" value="1"/>
</dbReference>
<dbReference type="InterPro" id="IPR036414">
    <property type="entry name" value="YaeB_N_sf"/>
</dbReference>
<dbReference type="PROSITE" id="PS01318">
    <property type="entry name" value="TSAA_1"/>
    <property type="match status" value="1"/>
</dbReference>
<dbReference type="InterPro" id="IPR036413">
    <property type="entry name" value="YaeB-like_sf"/>
</dbReference>
<proteinExistence type="inferred from homology"/>
<dbReference type="EMBL" id="DUJN01000008">
    <property type="protein sequence ID" value="HII61894.1"/>
    <property type="molecule type" value="Genomic_DNA"/>
</dbReference>
<organism evidence="4 5">
    <name type="scientific">Pyrococcus horikoshii</name>
    <dbReference type="NCBI Taxonomy" id="53953"/>
    <lineage>
        <taxon>Archaea</taxon>
        <taxon>Methanobacteriati</taxon>
        <taxon>Methanobacteriota</taxon>
        <taxon>Thermococci</taxon>
        <taxon>Thermococcales</taxon>
        <taxon>Thermococcaceae</taxon>
        <taxon>Pyrococcus</taxon>
    </lineage>
</organism>
<dbReference type="AlphaFoldDB" id="A0A832WL88"/>
<keyword evidence="4" id="KW-0808">Transferase</keyword>
<dbReference type="Pfam" id="PF01980">
    <property type="entry name" value="TrmO_N"/>
    <property type="match status" value="1"/>
</dbReference>
<keyword evidence="1" id="KW-0949">S-adenosyl-L-methionine</keyword>
<dbReference type="NCBIfam" id="TIGR00104">
    <property type="entry name" value="tRNA_TsaA"/>
    <property type="match status" value="1"/>
</dbReference>
<dbReference type="Gene3D" id="2.40.30.70">
    <property type="entry name" value="YaeB-like"/>
    <property type="match status" value="1"/>
</dbReference>
<name>A0A832WL88_PYRHR</name>
<dbReference type="SUPFAM" id="SSF118196">
    <property type="entry name" value="YaeB-like"/>
    <property type="match status" value="1"/>
</dbReference>
<dbReference type="CDD" id="cd09281">
    <property type="entry name" value="UPF0066"/>
    <property type="match status" value="1"/>
</dbReference>
<feature type="domain" description="TsaA-like" evidence="3">
    <location>
        <begin position="8"/>
        <end position="126"/>
    </location>
</feature>
<evidence type="ECO:0000313" key="4">
    <source>
        <dbReference type="EMBL" id="HII61894.1"/>
    </source>
</evidence>
<evidence type="ECO:0000256" key="1">
    <source>
        <dbReference type="ARBA" id="ARBA00022691"/>
    </source>
</evidence>
<dbReference type="GO" id="GO:0008168">
    <property type="term" value="F:methyltransferase activity"/>
    <property type="evidence" value="ECO:0007669"/>
    <property type="project" value="UniProtKB-KW"/>
</dbReference>
<gene>
    <name evidence="4" type="primary">tsaA</name>
    <name evidence="4" type="ORF">HA331_09205</name>
</gene>
<evidence type="ECO:0000259" key="3">
    <source>
        <dbReference type="PROSITE" id="PS51668"/>
    </source>
</evidence>
<dbReference type="PANTHER" id="PTHR12818:SF0">
    <property type="entry name" value="TRNA (ADENINE(37)-N6)-METHYLTRANSFERASE"/>
    <property type="match status" value="1"/>
</dbReference>
<dbReference type="Proteomes" id="UP000617544">
    <property type="component" value="Unassembled WGS sequence"/>
</dbReference>
<evidence type="ECO:0000256" key="2">
    <source>
        <dbReference type="ARBA" id="ARBA00033753"/>
    </source>
</evidence>
<dbReference type="InterPro" id="IPR023368">
    <property type="entry name" value="UPF0066_cons_site"/>
</dbReference>
<dbReference type="OMA" id="KIFEIGM"/>
<dbReference type="InterPro" id="IPR040372">
    <property type="entry name" value="YaeB-like"/>
</dbReference>